<feature type="transmembrane region" description="Helical" evidence="1">
    <location>
        <begin position="84"/>
        <end position="104"/>
    </location>
</feature>
<feature type="transmembrane region" description="Helical" evidence="1">
    <location>
        <begin position="15"/>
        <end position="33"/>
    </location>
</feature>
<feature type="non-terminal residue" evidence="2">
    <location>
        <position position="1"/>
    </location>
</feature>
<dbReference type="AlphaFoldDB" id="A0AAV5V086"/>
<organism evidence="2 3">
    <name type="scientific">Pristionchus fissidentatus</name>
    <dbReference type="NCBI Taxonomy" id="1538716"/>
    <lineage>
        <taxon>Eukaryota</taxon>
        <taxon>Metazoa</taxon>
        <taxon>Ecdysozoa</taxon>
        <taxon>Nematoda</taxon>
        <taxon>Chromadorea</taxon>
        <taxon>Rhabditida</taxon>
        <taxon>Rhabditina</taxon>
        <taxon>Diplogasteromorpha</taxon>
        <taxon>Diplogasteroidea</taxon>
        <taxon>Neodiplogasteridae</taxon>
        <taxon>Pristionchus</taxon>
    </lineage>
</organism>
<evidence type="ECO:0000313" key="3">
    <source>
        <dbReference type="Proteomes" id="UP001432322"/>
    </source>
</evidence>
<dbReference type="Proteomes" id="UP001432322">
    <property type="component" value="Unassembled WGS sequence"/>
</dbReference>
<sequence length="117" mass="13633">SQFCEGKSGWDDFESYYAIGDLALCAALTFYICRWPNLRGKYMNFVILVILHAIRALGLIVFDAHWLEGCTTYLPFYVDLMHVFILYLLTDLIPTFIMGALLWLRFTLSTRTIPYIF</sequence>
<proteinExistence type="predicted"/>
<reference evidence="2" key="1">
    <citation type="submission" date="2023-10" db="EMBL/GenBank/DDBJ databases">
        <title>Genome assembly of Pristionchus species.</title>
        <authorList>
            <person name="Yoshida K."/>
            <person name="Sommer R.J."/>
        </authorList>
    </citation>
    <scope>NUCLEOTIDE SEQUENCE</scope>
    <source>
        <strain evidence="2">RS5133</strain>
    </source>
</reference>
<accession>A0AAV5V086</accession>
<dbReference type="EMBL" id="BTSY01000001">
    <property type="protein sequence ID" value="GMT11999.1"/>
    <property type="molecule type" value="Genomic_DNA"/>
</dbReference>
<keyword evidence="1" id="KW-0472">Membrane</keyword>
<keyword evidence="1" id="KW-0812">Transmembrane</keyword>
<keyword evidence="1" id="KW-1133">Transmembrane helix</keyword>
<name>A0AAV5V086_9BILA</name>
<feature type="transmembrane region" description="Helical" evidence="1">
    <location>
        <begin position="45"/>
        <end position="64"/>
    </location>
</feature>
<keyword evidence="3" id="KW-1185">Reference proteome</keyword>
<comment type="caution">
    <text evidence="2">The sequence shown here is derived from an EMBL/GenBank/DDBJ whole genome shotgun (WGS) entry which is preliminary data.</text>
</comment>
<protein>
    <submittedName>
        <fullName evidence="2">Uncharacterized protein</fullName>
    </submittedName>
</protein>
<evidence type="ECO:0000313" key="2">
    <source>
        <dbReference type="EMBL" id="GMT11999.1"/>
    </source>
</evidence>
<feature type="non-terminal residue" evidence="2">
    <location>
        <position position="117"/>
    </location>
</feature>
<gene>
    <name evidence="2" type="ORF">PFISCL1PPCAC_3296</name>
</gene>
<evidence type="ECO:0000256" key="1">
    <source>
        <dbReference type="SAM" id="Phobius"/>
    </source>
</evidence>